<evidence type="ECO:0000313" key="3">
    <source>
        <dbReference type="EMBL" id="UOD32991.1"/>
    </source>
</evidence>
<evidence type="ECO:0000259" key="2">
    <source>
        <dbReference type="Pfam" id="PF01569"/>
    </source>
</evidence>
<dbReference type="CDD" id="cd03396">
    <property type="entry name" value="PAP2_like_6"/>
    <property type="match status" value="1"/>
</dbReference>
<feature type="transmembrane region" description="Helical" evidence="1">
    <location>
        <begin position="90"/>
        <end position="112"/>
    </location>
</feature>
<dbReference type="Pfam" id="PF01569">
    <property type="entry name" value="PAP2"/>
    <property type="match status" value="1"/>
</dbReference>
<feature type="transmembrane region" description="Helical" evidence="1">
    <location>
        <begin position="56"/>
        <end position="78"/>
    </location>
</feature>
<gene>
    <name evidence="3" type="ORF">INH39_15955</name>
</gene>
<feature type="transmembrane region" description="Helical" evidence="1">
    <location>
        <begin position="173"/>
        <end position="190"/>
    </location>
</feature>
<reference evidence="3 4" key="1">
    <citation type="submission" date="2020-10" db="EMBL/GenBank/DDBJ databases">
        <title>Genome analysis of Massilia species.</title>
        <authorList>
            <person name="Jung D.-H."/>
        </authorList>
    </citation>
    <scope>NUCLEOTIDE SEQUENCE [LARGE SCALE GENOMIC DNA]</scope>
    <source>
        <strain evidence="4">sipir</strain>
    </source>
</reference>
<dbReference type="RefSeq" id="WP_243494021.1">
    <property type="nucleotide sequence ID" value="NZ_CP063361.1"/>
</dbReference>
<dbReference type="Proteomes" id="UP000831532">
    <property type="component" value="Chromosome"/>
</dbReference>
<name>A0ABY4ADW8_9BURK</name>
<dbReference type="InterPro" id="IPR000326">
    <property type="entry name" value="PAP2/HPO"/>
</dbReference>
<proteinExistence type="predicted"/>
<feature type="transmembrane region" description="Helical" evidence="1">
    <location>
        <begin position="149"/>
        <end position="166"/>
    </location>
</feature>
<keyword evidence="1" id="KW-0812">Transmembrane</keyword>
<evidence type="ECO:0000256" key="1">
    <source>
        <dbReference type="SAM" id="Phobius"/>
    </source>
</evidence>
<organism evidence="3 4">
    <name type="scientific">Massilia violaceinigra</name>
    <dbReference type="NCBI Taxonomy" id="2045208"/>
    <lineage>
        <taxon>Bacteria</taxon>
        <taxon>Pseudomonadati</taxon>
        <taxon>Pseudomonadota</taxon>
        <taxon>Betaproteobacteria</taxon>
        <taxon>Burkholderiales</taxon>
        <taxon>Oxalobacteraceae</taxon>
        <taxon>Telluria group</taxon>
        <taxon>Massilia</taxon>
    </lineage>
</organism>
<keyword evidence="1" id="KW-0472">Membrane</keyword>
<feature type="domain" description="Phosphatidic acid phosphatase type 2/haloperoxidase" evidence="2">
    <location>
        <begin position="96"/>
        <end position="223"/>
    </location>
</feature>
<accession>A0ABY4ADW8</accession>
<feature type="transmembrane region" description="Helical" evidence="1">
    <location>
        <begin position="202"/>
        <end position="221"/>
    </location>
</feature>
<sequence>MKHKRLALALAGSALAIAWINAFTDLDLMLAQAMFDPASATFPWRHAWFADTFSHVWAKAVLLTLAGAVVLSAVFDLLWPRAAWTAPFRLRLRVVALSAVLVPSWISALKYVSASHCPWDLALFGGGQTYVRLFEPALPYATAGHCMPAGHASSALWLVSLAVFWLPHQPRTALRVGAAMLGVGFALGWVQQLRGAHFLTHTLWSMWWACLIVSLLYLLLVERYRRGQNQISRVAKWQASAQS</sequence>
<protein>
    <submittedName>
        <fullName evidence="3">Phosphatase PAP2 family protein</fullName>
    </submittedName>
</protein>
<dbReference type="SUPFAM" id="SSF48317">
    <property type="entry name" value="Acid phosphatase/Vanadium-dependent haloperoxidase"/>
    <property type="match status" value="1"/>
</dbReference>
<dbReference type="InterPro" id="IPR036938">
    <property type="entry name" value="PAP2/HPO_sf"/>
</dbReference>
<keyword evidence="1" id="KW-1133">Transmembrane helix</keyword>
<evidence type="ECO:0000313" key="4">
    <source>
        <dbReference type="Proteomes" id="UP000831532"/>
    </source>
</evidence>
<dbReference type="EMBL" id="CP063361">
    <property type="protein sequence ID" value="UOD32991.1"/>
    <property type="molecule type" value="Genomic_DNA"/>
</dbReference>
<keyword evidence="4" id="KW-1185">Reference proteome</keyword>